<sequence length="135" mass="14451">MKAGAKNDTVTSPKTPSFGLTGGGGFRGPFGADASADSPVSALRNPPNPDSYPAQYNFARRTSVSAESLKPVADTYDNWSPPLYPKSQEQLERLKKSISGNFLFNHLDEEQSSQIPGAYGQDEGIQASRRLGKTG</sequence>
<proteinExistence type="predicted"/>
<dbReference type="Gene3D" id="2.60.120.10">
    <property type="entry name" value="Jelly Rolls"/>
    <property type="match status" value="1"/>
</dbReference>
<keyword evidence="3" id="KW-1185">Reference proteome</keyword>
<dbReference type="AlphaFoldDB" id="A0AAE0NM91"/>
<dbReference type="InterPro" id="IPR014710">
    <property type="entry name" value="RmlC-like_jellyroll"/>
</dbReference>
<dbReference type="EMBL" id="JAULSN010000001">
    <property type="protein sequence ID" value="KAK3384078.1"/>
    <property type="molecule type" value="Genomic_DNA"/>
</dbReference>
<accession>A0AAE0NM91</accession>
<reference evidence="2" key="2">
    <citation type="submission" date="2023-06" db="EMBL/GenBank/DDBJ databases">
        <authorList>
            <consortium name="Lawrence Berkeley National Laboratory"/>
            <person name="Haridas S."/>
            <person name="Hensen N."/>
            <person name="Bonometti L."/>
            <person name="Westerberg I."/>
            <person name="Brannstrom I.O."/>
            <person name="Guillou S."/>
            <person name="Cros-Aarteil S."/>
            <person name="Calhoun S."/>
            <person name="Kuo A."/>
            <person name="Mondo S."/>
            <person name="Pangilinan J."/>
            <person name="Riley R."/>
            <person name="Labutti K."/>
            <person name="Andreopoulos B."/>
            <person name="Lipzen A."/>
            <person name="Chen C."/>
            <person name="Yanf M."/>
            <person name="Daum C."/>
            <person name="Ng V."/>
            <person name="Clum A."/>
            <person name="Steindorff A."/>
            <person name="Ohm R."/>
            <person name="Martin F."/>
            <person name="Silar P."/>
            <person name="Natvig D."/>
            <person name="Lalanne C."/>
            <person name="Gautier V."/>
            <person name="Ament-Velasquez S.L."/>
            <person name="Kruys A."/>
            <person name="Hutchinson M.I."/>
            <person name="Powell A.J."/>
            <person name="Barry K."/>
            <person name="Miller A.N."/>
            <person name="Grigoriev I.V."/>
            <person name="Debuchy R."/>
            <person name="Gladieux P."/>
            <person name="Thoren M.H."/>
            <person name="Johannesson H."/>
        </authorList>
    </citation>
    <scope>NUCLEOTIDE SEQUENCE</scope>
    <source>
        <strain evidence="2">CBS 958.72</strain>
    </source>
</reference>
<evidence type="ECO:0000313" key="2">
    <source>
        <dbReference type="EMBL" id="KAK3384078.1"/>
    </source>
</evidence>
<name>A0AAE0NM91_9PEZI</name>
<protein>
    <submittedName>
        <fullName evidence="2">Uncharacterized protein</fullName>
    </submittedName>
</protein>
<comment type="caution">
    <text evidence="2">The sequence shown here is derived from an EMBL/GenBank/DDBJ whole genome shotgun (WGS) entry which is preliminary data.</text>
</comment>
<reference evidence="2" key="1">
    <citation type="journal article" date="2023" name="Mol. Phylogenet. Evol.">
        <title>Genome-scale phylogeny and comparative genomics of the fungal order Sordariales.</title>
        <authorList>
            <person name="Hensen N."/>
            <person name="Bonometti L."/>
            <person name="Westerberg I."/>
            <person name="Brannstrom I.O."/>
            <person name="Guillou S."/>
            <person name="Cros-Aarteil S."/>
            <person name="Calhoun S."/>
            <person name="Haridas S."/>
            <person name="Kuo A."/>
            <person name="Mondo S."/>
            <person name="Pangilinan J."/>
            <person name="Riley R."/>
            <person name="LaButti K."/>
            <person name="Andreopoulos B."/>
            <person name="Lipzen A."/>
            <person name="Chen C."/>
            <person name="Yan M."/>
            <person name="Daum C."/>
            <person name="Ng V."/>
            <person name="Clum A."/>
            <person name="Steindorff A."/>
            <person name="Ohm R.A."/>
            <person name="Martin F."/>
            <person name="Silar P."/>
            <person name="Natvig D.O."/>
            <person name="Lalanne C."/>
            <person name="Gautier V."/>
            <person name="Ament-Velasquez S.L."/>
            <person name="Kruys A."/>
            <person name="Hutchinson M.I."/>
            <person name="Powell A.J."/>
            <person name="Barry K."/>
            <person name="Miller A.N."/>
            <person name="Grigoriev I.V."/>
            <person name="Debuchy R."/>
            <person name="Gladieux P."/>
            <person name="Hiltunen Thoren M."/>
            <person name="Johannesson H."/>
        </authorList>
    </citation>
    <scope>NUCLEOTIDE SEQUENCE</scope>
    <source>
        <strain evidence="2">CBS 958.72</strain>
    </source>
</reference>
<gene>
    <name evidence="2" type="ORF">B0T24DRAFT_689020</name>
</gene>
<evidence type="ECO:0000313" key="3">
    <source>
        <dbReference type="Proteomes" id="UP001287356"/>
    </source>
</evidence>
<feature type="region of interest" description="Disordered" evidence="1">
    <location>
        <begin position="1"/>
        <end position="52"/>
    </location>
</feature>
<dbReference type="Proteomes" id="UP001287356">
    <property type="component" value="Unassembled WGS sequence"/>
</dbReference>
<feature type="region of interest" description="Disordered" evidence="1">
    <location>
        <begin position="113"/>
        <end position="135"/>
    </location>
</feature>
<evidence type="ECO:0000256" key="1">
    <source>
        <dbReference type="SAM" id="MobiDB-lite"/>
    </source>
</evidence>
<organism evidence="2 3">
    <name type="scientific">Lasiosphaeria ovina</name>
    <dbReference type="NCBI Taxonomy" id="92902"/>
    <lineage>
        <taxon>Eukaryota</taxon>
        <taxon>Fungi</taxon>
        <taxon>Dikarya</taxon>
        <taxon>Ascomycota</taxon>
        <taxon>Pezizomycotina</taxon>
        <taxon>Sordariomycetes</taxon>
        <taxon>Sordariomycetidae</taxon>
        <taxon>Sordariales</taxon>
        <taxon>Lasiosphaeriaceae</taxon>
        <taxon>Lasiosphaeria</taxon>
    </lineage>
</organism>